<dbReference type="EMBL" id="CM037157">
    <property type="protein sequence ID" value="KAH7848864.1"/>
    <property type="molecule type" value="Genomic_DNA"/>
</dbReference>
<dbReference type="Proteomes" id="UP000828048">
    <property type="component" value="Chromosome 7"/>
</dbReference>
<reference evidence="1 2" key="1">
    <citation type="journal article" date="2021" name="Hortic Res">
        <title>High-quality reference genome and annotation aids understanding of berry development for evergreen blueberry (Vaccinium darrowii).</title>
        <authorList>
            <person name="Yu J."/>
            <person name="Hulse-Kemp A.M."/>
            <person name="Babiker E."/>
            <person name="Staton M."/>
        </authorList>
    </citation>
    <scope>NUCLEOTIDE SEQUENCE [LARGE SCALE GENOMIC DNA]</scope>
    <source>
        <strain evidence="2">cv. NJ 8807/NJ 8810</strain>
        <tissue evidence="1">Young leaf</tissue>
    </source>
</reference>
<evidence type="ECO:0000313" key="1">
    <source>
        <dbReference type="EMBL" id="KAH7848864.1"/>
    </source>
</evidence>
<sequence length="115" mass="13069">MYFFLLDERYGLQNLLDKLVGSNPETYFCLSKVKLDKVWIPKFKFSYNFEVSKAMEDTGTSFSFAENLAELSEMLHIPKGAQLPPARIIQKACIEIDEKGTEAAAITAVRKLIQD</sequence>
<proteinExistence type="predicted"/>
<name>A0ACB7Y736_9ERIC</name>
<accession>A0ACB7Y736</accession>
<keyword evidence="2" id="KW-1185">Reference proteome</keyword>
<protein>
    <submittedName>
        <fullName evidence="1">Uncharacterized protein</fullName>
    </submittedName>
</protein>
<organism evidence="1 2">
    <name type="scientific">Vaccinium darrowii</name>
    <dbReference type="NCBI Taxonomy" id="229202"/>
    <lineage>
        <taxon>Eukaryota</taxon>
        <taxon>Viridiplantae</taxon>
        <taxon>Streptophyta</taxon>
        <taxon>Embryophyta</taxon>
        <taxon>Tracheophyta</taxon>
        <taxon>Spermatophyta</taxon>
        <taxon>Magnoliopsida</taxon>
        <taxon>eudicotyledons</taxon>
        <taxon>Gunneridae</taxon>
        <taxon>Pentapetalae</taxon>
        <taxon>asterids</taxon>
        <taxon>Ericales</taxon>
        <taxon>Ericaceae</taxon>
        <taxon>Vaccinioideae</taxon>
        <taxon>Vaccinieae</taxon>
        <taxon>Vaccinium</taxon>
    </lineage>
</organism>
<comment type="caution">
    <text evidence="1">The sequence shown here is derived from an EMBL/GenBank/DDBJ whole genome shotgun (WGS) entry which is preliminary data.</text>
</comment>
<evidence type="ECO:0000313" key="2">
    <source>
        <dbReference type="Proteomes" id="UP000828048"/>
    </source>
</evidence>
<gene>
    <name evidence="1" type="ORF">Vadar_009402</name>
</gene>